<dbReference type="ExpressionAtlas" id="O80894">
    <property type="expression patterns" value="baseline and differential"/>
</dbReference>
<gene>
    <name evidence="1" type="ordered locus">At2g32570</name>
</gene>
<proteinExistence type="predicted"/>
<reference evidence="1" key="2">
    <citation type="submission" date="2000-03" db="EMBL/GenBank/DDBJ databases">
        <authorList>
            <person name="Rounsley S.D."/>
            <person name="Kaul S."/>
            <person name="Lin X."/>
            <person name="Ketchum K.A."/>
            <person name="Crosby M.L."/>
            <person name="Brandon R.C."/>
            <person name="Sykes S.M."/>
            <person name="Mason T.M."/>
            <person name="Kerlavage A.R."/>
            <person name="Adams M.D."/>
            <person name="Somerville C.R."/>
            <person name="Venter J.C."/>
        </authorList>
    </citation>
    <scope>NUCLEOTIDE SEQUENCE</scope>
</reference>
<evidence type="ECO:0000313" key="1">
    <source>
        <dbReference type="EMBL" id="AAC25939.1"/>
    </source>
</evidence>
<name>O80894_ARATH</name>
<dbReference type="TAIR" id="AT2G32560"/>
<dbReference type="PANTHER" id="PTHR31482:SF2">
    <property type="entry name" value="F-BOX DOMAIN-CONTAINING PROTEIN"/>
    <property type="match status" value="1"/>
</dbReference>
<sequence length="42" mass="5081">MIMRDHKEEGNEEDGFYGGIRKLNCKEEIAMWKRHWPCSILE</sequence>
<dbReference type="PIR" id="T02556">
    <property type="entry name" value="T02556"/>
</dbReference>
<dbReference type="PANTHER" id="PTHR31482">
    <property type="entry name" value="ESTS AU081301(E20138)"/>
    <property type="match status" value="1"/>
</dbReference>
<dbReference type="EMBL" id="AC004681">
    <property type="protein sequence ID" value="AAC25939.1"/>
    <property type="molecule type" value="Genomic_DNA"/>
</dbReference>
<reference key="1">
    <citation type="journal article" date="1999" name="Nature">
        <title>Sequence and analysis of chromosome 2 of the plant Arabidopsis thaliana.</title>
        <authorList>
            <person name="Lin X."/>
            <person name="Kaul S."/>
            <person name="Rounsley S."/>
            <person name="Shea T.P."/>
            <person name="Benito M.I."/>
            <person name="Town C.D."/>
            <person name="Fujii C.Y."/>
            <person name="Mason T."/>
            <person name="Bowman C.L."/>
            <person name="Barnstead M."/>
            <person name="Feldblyum T.V."/>
            <person name="Buell C.R."/>
            <person name="Ketchum K.A."/>
            <person name="Lee J."/>
            <person name="Ronning C.M."/>
            <person name="Koo H.L."/>
            <person name="Moffat K.S."/>
            <person name="Cronin L.A."/>
            <person name="Shen M."/>
            <person name="Pai G."/>
            <person name="Van Aken S."/>
            <person name="Umayam L."/>
            <person name="Tallon L.J."/>
            <person name="Gill J.E."/>
            <person name="Adams M.D."/>
            <person name="Carrera A.J."/>
            <person name="Creasy T.H."/>
            <person name="Goodman H.M."/>
            <person name="Somerville C.R."/>
            <person name="Copenhaver G.P."/>
            <person name="Preuss D."/>
            <person name="Nierman W.C."/>
            <person name="White O."/>
            <person name="Eisen J.A."/>
            <person name="Salzberg S.L."/>
            <person name="Fraser C.M."/>
            <person name="Venter J.C."/>
        </authorList>
    </citation>
    <scope>NUCLEOTIDE SEQUENCE [LARGE SCALE GENOMIC DNA]</scope>
    <source>
        <strain>cv. Columbia</strain>
    </source>
</reference>
<organism evidence="1">
    <name type="scientific">Arabidopsis thaliana</name>
    <name type="common">Mouse-ear cress</name>
    <dbReference type="NCBI Taxonomy" id="3702"/>
    <lineage>
        <taxon>Eukaryota</taxon>
        <taxon>Viridiplantae</taxon>
        <taxon>Streptophyta</taxon>
        <taxon>Embryophyta</taxon>
        <taxon>Tracheophyta</taxon>
        <taxon>Spermatophyta</taxon>
        <taxon>Magnoliopsida</taxon>
        <taxon>eudicotyledons</taxon>
        <taxon>Gunneridae</taxon>
        <taxon>Pentapetalae</taxon>
        <taxon>rosids</taxon>
        <taxon>malvids</taxon>
        <taxon>Brassicales</taxon>
        <taxon>Brassicaceae</taxon>
        <taxon>Camelineae</taxon>
        <taxon>Arabidopsis</taxon>
    </lineage>
</organism>
<reference evidence="1" key="3">
    <citation type="submission" date="2002-02" db="EMBL/GenBank/DDBJ databases">
        <authorList>
            <person name="Town C.D."/>
            <person name="Kaul S."/>
        </authorList>
    </citation>
    <scope>NUCLEOTIDE SEQUENCE</scope>
</reference>
<protein>
    <submittedName>
        <fullName evidence="1">Uncharacterized protein At2g32570</fullName>
    </submittedName>
</protein>
<dbReference type="AlphaFoldDB" id="O80894"/>
<accession>O80894</accession>